<protein>
    <submittedName>
        <fullName evidence="2">Uncharacterized protein</fullName>
    </submittedName>
</protein>
<dbReference type="Proteomes" id="UP001465331">
    <property type="component" value="Unassembled WGS sequence"/>
</dbReference>
<feature type="compositionally biased region" description="Pro residues" evidence="1">
    <location>
        <begin position="61"/>
        <end position="70"/>
    </location>
</feature>
<keyword evidence="3" id="KW-1185">Reference proteome</keyword>
<name>A0ABV2A983_9GAMM</name>
<accession>A0ABV2A983</accession>
<organism evidence="2 3">
    <name type="scientific">Sinimarinibacterium thermocellulolyticum</name>
    <dbReference type="NCBI Taxonomy" id="3170016"/>
    <lineage>
        <taxon>Bacteria</taxon>
        <taxon>Pseudomonadati</taxon>
        <taxon>Pseudomonadota</taxon>
        <taxon>Gammaproteobacteria</taxon>
        <taxon>Nevskiales</taxon>
        <taxon>Nevskiaceae</taxon>
        <taxon>Sinimarinibacterium</taxon>
    </lineage>
</organism>
<evidence type="ECO:0000313" key="3">
    <source>
        <dbReference type="Proteomes" id="UP001465331"/>
    </source>
</evidence>
<feature type="region of interest" description="Disordered" evidence="1">
    <location>
        <begin position="34"/>
        <end position="101"/>
    </location>
</feature>
<gene>
    <name evidence="2" type="ORF">ABSH63_07395</name>
</gene>
<feature type="compositionally biased region" description="Low complexity" evidence="1">
    <location>
        <begin position="34"/>
        <end position="60"/>
    </location>
</feature>
<sequence length="160" mass="16203">MSGQPDPVYDDVGSLVNQLGLSGMRYREFGPRKPAVVSSAGPAAPAAPASPPTGASAAPMSPTPPAPPANGPGAAASTARGTPVPTAVEPPRLRSVSAASPLSFTFERLRRQAIGSAVRAPALRLDLPGRAPACTADVSPQPKSLREVFAALEAHAPRRS</sequence>
<comment type="caution">
    <text evidence="2">The sequence shown here is derived from an EMBL/GenBank/DDBJ whole genome shotgun (WGS) entry which is preliminary data.</text>
</comment>
<evidence type="ECO:0000313" key="2">
    <source>
        <dbReference type="EMBL" id="MES0873822.1"/>
    </source>
</evidence>
<proteinExistence type="predicted"/>
<dbReference type="EMBL" id="JBEPIJ010000006">
    <property type="protein sequence ID" value="MES0873822.1"/>
    <property type="molecule type" value="Genomic_DNA"/>
</dbReference>
<evidence type="ECO:0000256" key="1">
    <source>
        <dbReference type="SAM" id="MobiDB-lite"/>
    </source>
</evidence>
<dbReference type="RefSeq" id="WP_352888668.1">
    <property type="nucleotide sequence ID" value="NZ_JBEPIJ010000006.1"/>
</dbReference>
<reference evidence="2 3" key="1">
    <citation type="submission" date="2024-06" db="EMBL/GenBank/DDBJ databases">
        <authorList>
            <person name="Li Z."/>
            <person name="Jiang Y."/>
        </authorList>
    </citation>
    <scope>NUCLEOTIDE SEQUENCE [LARGE SCALE GENOMIC DNA]</scope>
    <source>
        <strain evidence="2 3">HSW-8</strain>
    </source>
</reference>